<feature type="active site" evidence="11">
    <location>
        <position position="170"/>
    </location>
</feature>
<reference evidence="14" key="1">
    <citation type="submission" date="2022-08" db="EMBL/GenBank/DDBJ databases">
        <authorList>
            <person name="Dzunkova M."/>
            <person name="La Clair J."/>
            <person name="Tyml T."/>
            <person name="Doud D."/>
            <person name="Schulz F."/>
            <person name="Piquer S."/>
            <person name="Porcel Sanchis D."/>
            <person name="Osborn A."/>
            <person name="Robinson D."/>
            <person name="Louie K.B."/>
            <person name="Bowen B.P."/>
            <person name="Bowers R."/>
            <person name="Lee J."/>
            <person name="Arnau Llombart V."/>
            <person name="Diaz Villanueva W."/>
            <person name="Gosliner T."/>
            <person name="Northen T."/>
            <person name="Cheng J.-F."/>
            <person name="Burkart M.D."/>
            <person name="Woyke T."/>
        </authorList>
    </citation>
    <scope>NUCLEOTIDE SEQUENCE</scope>
    <source>
        <strain evidence="14">Df01</strain>
    </source>
</reference>
<dbReference type="InterPro" id="IPR029062">
    <property type="entry name" value="Class_I_gatase-like"/>
</dbReference>
<feature type="domain" description="GMPS ATP-PPase" evidence="13">
    <location>
        <begin position="195"/>
        <end position="387"/>
    </location>
</feature>
<dbReference type="EMBL" id="JANQAO010000002">
    <property type="protein sequence ID" value="MDM5147483.1"/>
    <property type="molecule type" value="Genomic_DNA"/>
</dbReference>
<evidence type="ECO:0000256" key="9">
    <source>
        <dbReference type="ARBA" id="ARBA00022840"/>
    </source>
</evidence>
<feature type="active site" evidence="11">
    <location>
        <position position="168"/>
    </location>
</feature>
<dbReference type="NCBIfam" id="NF000848">
    <property type="entry name" value="PRK00074.1"/>
    <property type="match status" value="1"/>
</dbReference>
<dbReference type="SUPFAM" id="SSF54810">
    <property type="entry name" value="GMP synthetase C-terminal dimerisation domain"/>
    <property type="match status" value="1"/>
</dbReference>
<comment type="subunit">
    <text evidence="11">Homodimer.</text>
</comment>
<evidence type="ECO:0000256" key="12">
    <source>
        <dbReference type="PROSITE-ProRule" id="PRU00886"/>
    </source>
</evidence>
<evidence type="ECO:0000259" key="13">
    <source>
        <dbReference type="PROSITE" id="PS51553"/>
    </source>
</evidence>
<keyword evidence="9 11" id="KW-0067">ATP-binding</keyword>
<dbReference type="CDD" id="cd01742">
    <property type="entry name" value="GATase1_GMP_Synthase"/>
    <property type="match status" value="1"/>
</dbReference>
<dbReference type="InterPro" id="IPR017926">
    <property type="entry name" value="GATASE"/>
</dbReference>
<dbReference type="Pfam" id="PF00958">
    <property type="entry name" value="GMP_synt_C"/>
    <property type="match status" value="1"/>
</dbReference>
<evidence type="ECO:0000256" key="6">
    <source>
        <dbReference type="ARBA" id="ARBA00022741"/>
    </source>
</evidence>
<evidence type="ECO:0000256" key="10">
    <source>
        <dbReference type="ARBA" id="ARBA00022962"/>
    </source>
</evidence>
<evidence type="ECO:0000313" key="15">
    <source>
        <dbReference type="Proteomes" id="UP001168167"/>
    </source>
</evidence>
<comment type="caution">
    <text evidence="14">The sequence shown here is derived from an EMBL/GenBank/DDBJ whole genome shotgun (WGS) entry which is preliminary data.</text>
</comment>
<dbReference type="InterPro" id="IPR001674">
    <property type="entry name" value="GMP_synth_C"/>
</dbReference>
<evidence type="ECO:0000256" key="11">
    <source>
        <dbReference type="HAMAP-Rule" id="MF_00344"/>
    </source>
</evidence>
<keyword evidence="15" id="KW-1185">Reference proteome</keyword>
<dbReference type="GO" id="GO:0003922">
    <property type="term" value="F:GMP synthase (glutamine-hydrolyzing) activity"/>
    <property type="evidence" value="ECO:0007669"/>
    <property type="project" value="UniProtKB-EC"/>
</dbReference>
<evidence type="ECO:0000256" key="4">
    <source>
        <dbReference type="ARBA" id="ARBA00021562"/>
    </source>
</evidence>
<comment type="catalytic activity">
    <reaction evidence="11">
        <text>XMP + L-glutamine + ATP + H2O = GMP + L-glutamate + AMP + diphosphate + 2 H(+)</text>
        <dbReference type="Rhea" id="RHEA:11680"/>
        <dbReference type="ChEBI" id="CHEBI:15377"/>
        <dbReference type="ChEBI" id="CHEBI:15378"/>
        <dbReference type="ChEBI" id="CHEBI:29985"/>
        <dbReference type="ChEBI" id="CHEBI:30616"/>
        <dbReference type="ChEBI" id="CHEBI:33019"/>
        <dbReference type="ChEBI" id="CHEBI:57464"/>
        <dbReference type="ChEBI" id="CHEBI:58115"/>
        <dbReference type="ChEBI" id="CHEBI:58359"/>
        <dbReference type="ChEBI" id="CHEBI:456215"/>
        <dbReference type="EC" id="6.3.5.2"/>
    </reaction>
</comment>
<dbReference type="PRINTS" id="PR00099">
    <property type="entry name" value="CPSGATASE"/>
</dbReference>
<dbReference type="SUPFAM" id="SSF52402">
    <property type="entry name" value="Adenine nucleotide alpha hydrolases-like"/>
    <property type="match status" value="1"/>
</dbReference>
<evidence type="ECO:0000256" key="5">
    <source>
        <dbReference type="ARBA" id="ARBA00022598"/>
    </source>
</evidence>
<dbReference type="NCBIfam" id="TIGR00888">
    <property type="entry name" value="guaA_Nterm"/>
    <property type="match status" value="1"/>
</dbReference>
<dbReference type="InterPro" id="IPR014729">
    <property type="entry name" value="Rossmann-like_a/b/a_fold"/>
</dbReference>
<accession>A0ABT7QLU5</accession>
<dbReference type="PRINTS" id="PR00097">
    <property type="entry name" value="ANTSNTHASEII"/>
</dbReference>
<dbReference type="Pfam" id="PF00117">
    <property type="entry name" value="GATase"/>
    <property type="match status" value="1"/>
</dbReference>
<feature type="binding site" evidence="12">
    <location>
        <begin position="222"/>
        <end position="228"/>
    </location>
    <ligand>
        <name>ATP</name>
        <dbReference type="ChEBI" id="CHEBI:30616"/>
    </ligand>
</feature>
<keyword evidence="8 11" id="KW-0658">Purine biosynthesis</keyword>
<gene>
    <name evidence="11 14" type="primary">guaA</name>
    <name evidence="14" type="ORF">NQX30_03745</name>
</gene>
<dbReference type="CDD" id="cd01997">
    <property type="entry name" value="GMP_synthase_C"/>
    <property type="match status" value="1"/>
</dbReference>
<evidence type="ECO:0000256" key="8">
    <source>
        <dbReference type="ARBA" id="ARBA00022755"/>
    </source>
</evidence>
<evidence type="ECO:0000256" key="1">
    <source>
        <dbReference type="ARBA" id="ARBA00002332"/>
    </source>
</evidence>
<dbReference type="Proteomes" id="UP001168167">
    <property type="component" value="Unassembled WGS sequence"/>
</dbReference>
<organism evidence="14 15">
    <name type="scientific">Candidatus Doriopsillibacter californiensis</name>
    <dbReference type="NCBI Taxonomy" id="2970740"/>
    <lineage>
        <taxon>Bacteria</taxon>
        <taxon>Pseudomonadati</taxon>
        <taxon>Pseudomonadota</taxon>
        <taxon>Gammaproteobacteria</taxon>
        <taxon>Candidatus Tethybacterales</taxon>
        <taxon>Candidatus Persebacteraceae</taxon>
        <taxon>Candidatus Doriopsillibacter</taxon>
    </lineage>
</organism>
<keyword evidence="6 11" id="KW-0547">Nucleotide-binding</keyword>
<dbReference type="PROSITE" id="PS51273">
    <property type="entry name" value="GATASE_TYPE_1"/>
    <property type="match status" value="1"/>
</dbReference>
<dbReference type="Gene3D" id="3.40.50.880">
    <property type="match status" value="1"/>
</dbReference>
<name>A0ABT7QLU5_9GAMM</name>
<reference evidence="14" key="2">
    <citation type="journal article" date="2023" name="Microbiome">
        <title>Synthase-selected sorting approach identifies a beta-lactone synthase in a nudibranch symbiotic bacterium.</title>
        <authorList>
            <person name="Dzunkova M."/>
            <person name="La Clair J.J."/>
            <person name="Tyml T."/>
            <person name="Doud D."/>
            <person name="Schulz F."/>
            <person name="Piquer-Esteban S."/>
            <person name="Porcel Sanchis D."/>
            <person name="Osborn A."/>
            <person name="Robinson D."/>
            <person name="Louie K.B."/>
            <person name="Bowen B.P."/>
            <person name="Bowers R.M."/>
            <person name="Lee J."/>
            <person name="Arnau V."/>
            <person name="Diaz-Villanueva W."/>
            <person name="Stepanauskas R."/>
            <person name="Gosliner T."/>
            <person name="Date S.V."/>
            <person name="Northen T.R."/>
            <person name="Cheng J.F."/>
            <person name="Burkart M.D."/>
            <person name="Woyke T."/>
        </authorList>
    </citation>
    <scope>NUCLEOTIDE SEQUENCE</scope>
    <source>
        <strain evidence="14">Df01</strain>
    </source>
</reference>
<sequence>MQKILILDYGSQYTQLIARKIRELQAYCEIHPHDWLAENINAFAPSGIILSGGPNSAMAAGAPAIQPAVFSAGVPVLGLCYGMQVMALALGGEVEVATHHEYGQATVHADHTASLFAGLPQEPLPVLMSHGDRVLRPPAGFTIIAKSDSSPVAAMADETRRLYGLQFHPETAHTLHGREILERFVRGICQVKATWTMSNFVTRETEVIRRRVGDEGVLLGLSGGVDSAVVAALLHHAIGEQLHCVLVDHGLMRAGEADEVKTVFEDHFGVNLTIINAADKFFSALRGVEDPEEKRRHIGRLFVEEFEAQARKFSDTVRWLAQGTIYPDVVESAGDGAGKAVIKSHHNVGGLPERLNLKLLEPLRNLFKDEVRQLGLTLSLPERLVQRHPFPGPGLAVRVLGEVTPERAEIARQADAVYMEELETTTLYATVSQAFAVLLPVRSVGVMGDDRTYDNVVALRAVTTDDFMTADWARLPDDFLARVSSRIINTVAGVNRVVYDISSKPPATVEWE</sequence>
<evidence type="ECO:0000313" key="14">
    <source>
        <dbReference type="EMBL" id="MDM5147483.1"/>
    </source>
</evidence>
<dbReference type="PANTHER" id="PTHR11922">
    <property type="entry name" value="GMP SYNTHASE-RELATED"/>
    <property type="match status" value="1"/>
</dbReference>
<evidence type="ECO:0000256" key="2">
    <source>
        <dbReference type="ARBA" id="ARBA00005153"/>
    </source>
</evidence>
<dbReference type="PROSITE" id="PS51553">
    <property type="entry name" value="GMPS_ATP_PPASE"/>
    <property type="match status" value="1"/>
</dbReference>
<comment type="function">
    <text evidence="1 11">Catalyzes the synthesis of GMP from XMP.</text>
</comment>
<dbReference type="PANTHER" id="PTHR11922:SF2">
    <property type="entry name" value="GMP SYNTHASE [GLUTAMINE-HYDROLYZING]"/>
    <property type="match status" value="1"/>
</dbReference>
<dbReference type="Gene3D" id="3.40.50.620">
    <property type="entry name" value="HUPs"/>
    <property type="match status" value="1"/>
</dbReference>
<comment type="pathway">
    <text evidence="2 11">Purine metabolism; GMP biosynthesis; GMP from XMP (L-Gln route): step 1/1.</text>
</comment>
<keyword evidence="10 11" id="KW-0315">Glutamine amidotransferase</keyword>
<evidence type="ECO:0000256" key="7">
    <source>
        <dbReference type="ARBA" id="ARBA00022749"/>
    </source>
</evidence>
<dbReference type="NCBIfam" id="TIGR00884">
    <property type="entry name" value="guaA_Cterm"/>
    <property type="match status" value="1"/>
</dbReference>
<dbReference type="EC" id="6.3.5.2" evidence="3 11"/>
<dbReference type="HAMAP" id="MF_00344">
    <property type="entry name" value="GMP_synthase"/>
    <property type="match status" value="1"/>
</dbReference>
<protein>
    <recommendedName>
        <fullName evidence="4 11">GMP synthase [glutamine-hydrolyzing]</fullName>
        <ecNumber evidence="3 11">6.3.5.2</ecNumber>
    </recommendedName>
    <alternativeName>
        <fullName evidence="11">GMP synthetase</fullName>
    </alternativeName>
    <alternativeName>
        <fullName evidence="11">Glutamine amidotransferase</fullName>
    </alternativeName>
</protein>
<dbReference type="InterPro" id="IPR025777">
    <property type="entry name" value="GMPS_ATP_PPase_dom"/>
</dbReference>
<dbReference type="PRINTS" id="PR00096">
    <property type="entry name" value="GATASE"/>
</dbReference>
<dbReference type="InterPro" id="IPR022310">
    <property type="entry name" value="NAD/GMP_synthase"/>
</dbReference>
<dbReference type="InterPro" id="IPR004739">
    <property type="entry name" value="GMP_synth_GATase"/>
</dbReference>
<evidence type="ECO:0000256" key="3">
    <source>
        <dbReference type="ARBA" id="ARBA00012746"/>
    </source>
</evidence>
<feature type="active site" description="Nucleophile" evidence="11">
    <location>
        <position position="80"/>
    </location>
</feature>
<keyword evidence="5 11" id="KW-0436">Ligase</keyword>
<dbReference type="InterPro" id="IPR022955">
    <property type="entry name" value="GMP_synthase"/>
</dbReference>
<dbReference type="Pfam" id="PF02540">
    <property type="entry name" value="NAD_synthase"/>
    <property type="match status" value="1"/>
</dbReference>
<keyword evidence="7 11" id="KW-0332">GMP biosynthesis</keyword>
<proteinExistence type="inferred from homology"/>
<dbReference type="SUPFAM" id="SSF52317">
    <property type="entry name" value="Class I glutamine amidotransferase-like"/>
    <property type="match status" value="1"/>
</dbReference>
<dbReference type="Gene3D" id="3.30.300.10">
    <property type="match status" value="1"/>
</dbReference>